<dbReference type="RefSeq" id="XP_018134556.1">
    <property type="nucleotide sequence ID" value="XM_018270783.1"/>
</dbReference>
<feature type="compositionally biased region" description="Polar residues" evidence="1">
    <location>
        <begin position="29"/>
        <end position="53"/>
    </location>
</feature>
<dbReference type="GeneID" id="28834644"/>
<keyword evidence="3" id="KW-1185">Reference proteome</keyword>
<protein>
    <submittedName>
        <fullName evidence="2">Uncharacterized protein</fullName>
    </submittedName>
</protein>
<proteinExistence type="predicted"/>
<evidence type="ECO:0000313" key="2">
    <source>
        <dbReference type="EMBL" id="OBU00824.1"/>
    </source>
</evidence>
<sequence length="413" mass="45200">MGISKRSRDNDDQLHPNDSNPNHKKMKTKTSILQNNRDIPQTTTQPETQKSLNWTSLGERVKLRHGHTSDASVRRDVDQFSDFDQNGTLVEQVDKETKVSYSTVDEENENGATTTGEAQILGDEALTTSDDEGSDTTIDARTDGSNEDLVATAEALINIGERHAVPSASPERAAEALLLFAAHDIRAASEEVVATAGSYAGASGGCTETGEQRTTNEPQTTLEVQLEVQVAAETLARLHLTRPAEAHDVITADDEASAAPSTWKPRVARISAIIADEPGPSKPFGDSTQVASKAYSPSPLSASTTPSASEPGPTPAETAETARLARLAHIDTLMIPRCPVQRYLLGLQHTLNAKQTIYKWEGCWYGREGWRREILEWMQLEREIRGMGMGEWENVCDFEDDWEDVEDDEDAEG</sequence>
<dbReference type="AlphaFoldDB" id="A0A1B8GYB6"/>
<dbReference type="OrthoDB" id="3440039at2759"/>
<organism evidence="2 3">
    <name type="scientific">Pseudogymnoascus verrucosus</name>
    <dbReference type="NCBI Taxonomy" id="342668"/>
    <lineage>
        <taxon>Eukaryota</taxon>
        <taxon>Fungi</taxon>
        <taxon>Dikarya</taxon>
        <taxon>Ascomycota</taxon>
        <taxon>Pezizomycotina</taxon>
        <taxon>Leotiomycetes</taxon>
        <taxon>Thelebolales</taxon>
        <taxon>Thelebolaceae</taxon>
        <taxon>Pseudogymnoascus</taxon>
    </lineage>
</organism>
<name>A0A1B8GYB6_9PEZI</name>
<gene>
    <name evidence="2" type="ORF">VE01_01258</name>
</gene>
<dbReference type="EMBL" id="KV460208">
    <property type="protein sequence ID" value="OBU00824.1"/>
    <property type="molecule type" value="Genomic_DNA"/>
</dbReference>
<feature type="compositionally biased region" description="Basic and acidic residues" evidence="1">
    <location>
        <begin position="1"/>
        <end position="15"/>
    </location>
</feature>
<accession>A0A1B8GYB6</accession>
<reference evidence="2 3" key="1">
    <citation type="submission" date="2016-03" db="EMBL/GenBank/DDBJ databases">
        <title>Comparative genomics of Pseudogymnoascus destructans, the fungus causing white-nose syndrome of bats.</title>
        <authorList>
            <person name="Palmer J.M."/>
            <person name="Drees K.P."/>
            <person name="Foster J.T."/>
            <person name="Lindner D.L."/>
        </authorList>
    </citation>
    <scope>NUCLEOTIDE SEQUENCE [LARGE SCALE GENOMIC DNA]</scope>
    <source>
        <strain evidence="2 3">UAMH 10579</strain>
    </source>
</reference>
<evidence type="ECO:0000313" key="3">
    <source>
        <dbReference type="Proteomes" id="UP000091956"/>
    </source>
</evidence>
<feature type="region of interest" description="Disordered" evidence="1">
    <location>
        <begin position="1"/>
        <end position="53"/>
    </location>
</feature>
<dbReference type="Proteomes" id="UP000091956">
    <property type="component" value="Unassembled WGS sequence"/>
</dbReference>
<reference evidence="3" key="2">
    <citation type="journal article" date="2018" name="Nat. Commun.">
        <title>Extreme sensitivity to ultraviolet light in the fungal pathogen causing white-nose syndrome of bats.</title>
        <authorList>
            <person name="Palmer J.M."/>
            <person name="Drees K.P."/>
            <person name="Foster J.T."/>
            <person name="Lindner D.L."/>
        </authorList>
    </citation>
    <scope>NUCLEOTIDE SEQUENCE [LARGE SCALE GENOMIC DNA]</scope>
    <source>
        <strain evidence="3">UAMH 10579</strain>
    </source>
</reference>
<feature type="region of interest" description="Disordered" evidence="1">
    <location>
        <begin position="123"/>
        <end position="142"/>
    </location>
</feature>
<feature type="region of interest" description="Disordered" evidence="1">
    <location>
        <begin position="274"/>
        <end position="319"/>
    </location>
</feature>
<feature type="compositionally biased region" description="Low complexity" evidence="1">
    <location>
        <begin position="296"/>
        <end position="311"/>
    </location>
</feature>
<evidence type="ECO:0000256" key="1">
    <source>
        <dbReference type="SAM" id="MobiDB-lite"/>
    </source>
</evidence>